<reference evidence="2" key="1">
    <citation type="journal article" date="2020" name="Nature">
        <title>Giant virus diversity and host interactions through global metagenomics.</title>
        <authorList>
            <person name="Schulz F."/>
            <person name="Roux S."/>
            <person name="Paez-Espino D."/>
            <person name="Jungbluth S."/>
            <person name="Walsh D.A."/>
            <person name="Denef V.J."/>
            <person name="McMahon K.D."/>
            <person name="Konstantinidis K.T."/>
            <person name="Eloe-Fadrosh E.A."/>
            <person name="Kyrpides N.C."/>
            <person name="Woyke T."/>
        </authorList>
    </citation>
    <scope>NUCLEOTIDE SEQUENCE</scope>
    <source>
        <strain evidence="2">GVMAG-M-3300023174-57</strain>
    </source>
</reference>
<feature type="compositionally biased region" description="Basic and acidic residues" evidence="1">
    <location>
        <begin position="260"/>
        <end position="269"/>
    </location>
</feature>
<feature type="compositionally biased region" description="Basic and acidic residues" evidence="1">
    <location>
        <begin position="28"/>
        <end position="39"/>
    </location>
</feature>
<feature type="region of interest" description="Disordered" evidence="1">
    <location>
        <begin position="298"/>
        <end position="331"/>
    </location>
</feature>
<feature type="compositionally biased region" description="Basic residues" evidence="1">
    <location>
        <begin position="317"/>
        <end position="331"/>
    </location>
</feature>
<evidence type="ECO:0000256" key="1">
    <source>
        <dbReference type="SAM" id="MobiDB-lite"/>
    </source>
</evidence>
<proteinExistence type="predicted"/>
<protein>
    <submittedName>
        <fullName evidence="2">Uncharacterized protein</fullName>
    </submittedName>
</protein>
<dbReference type="EMBL" id="MN739664">
    <property type="protein sequence ID" value="QHT19327.1"/>
    <property type="molecule type" value="Genomic_DNA"/>
</dbReference>
<organism evidence="2">
    <name type="scientific">viral metagenome</name>
    <dbReference type="NCBI Taxonomy" id="1070528"/>
    <lineage>
        <taxon>unclassified sequences</taxon>
        <taxon>metagenomes</taxon>
        <taxon>organismal metagenomes</taxon>
    </lineage>
</organism>
<feature type="region of interest" description="Disordered" evidence="1">
    <location>
        <begin position="260"/>
        <end position="282"/>
    </location>
</feature>
<sequence>MVWDLSSYELYDLVSKQRPEALVRRMDPTKDTCPHCGEKRKIKWTNPVGPNGKKHPKPTFPEGKPMCSCEETQIKEMIDEGELDLKEFLRPLAIEKNLPNGEALHIDIDGHRDRNLIGFWHVKTQQFIEPDSNLAGGEGAVPFDFLVGDGDFDPDFWDGAFDMGYTSAYPNLKLILEMKQYFEANPEKTKMVVEINGTPYRVSYDPEELDGKWESCVLFIGRSIKVTDGEPRWRRAADDNRARPEAEAYVREKEMMRAEAKREEEEARAGAKRAANRSNAKNRNGALMGLVAQHLNGKNNNGVLEAEINRAKSGAGRTRRNRKLKRGTRRR</sequence>
<dbReference type="AlphaFoldDB" id="A0A6C0DRK9"/>
<evidence type="ECO:0000313" key="2">
    <source>
        <dbReference type="EMBL" id="QHT19327.1"/>
    </source>
</evidence>
<name>A0A6C0DRK9_9ZZZZ</name>
<feature type="region of interest" description="Disordered" evidence="1">
    <location>
        <begin position="28"/>
        <end position="65"/>
    </location>
</feature>
<accession>A0A6C0DRK9</accession>